<name>A0A561WLX6_ACTTI</name>
<evidence type="ECO:0000313" key="2">
    <source>
        <dbReference type="Proteomes" id="UP000320239"/>
    </source>
</evidence>
<evidence type="ECO:0000313" key="1">
    <source>
        <dbReference type="EMBL" id="TWG24874.1"/>
    </source>
</evidence>
<dbReference type="Proteomes" id="UP000320239">
    <property type="component" value="Unassembled WGS sequence"/>
</dbReference>
<keyword evidence="2" id="KW-1185">Reference proteome</keyword>
<comment type="caution">
    <text evidence="1">The sequence shown here is derived from an EMBL/GenBank/DDBJ whole genome shotgun (WGS) entry which is preliminary data.</text>
</comment>
<reference evidence="1 2" key="1">
    <citation type="submission" date="2019-06" db="EMBL/GenBank/DDBJ databases">
        <title>Sequencing the genomes of 1000 actinobacteria strains.</title>
        <authorList>
            <person name="Klenk H.-P."/>
        </authorList>
    </citation>
    <scope>NUCLEOTIDE SEQUENCE [LARGE SCALE GENOMIC DNA]</scope>
    <source>
        <strain evidence="1 2">DSM 43866</strain>
    </source>
</reference>
<dbReference type="AlphaFoldDB" id="A0A561WLX6"/>
<organism evidence="1 2">
    <name type="scientific">Actinoplanes teichomyceticus</name>
    <dbReference type="NCBI Taxonomy" id="1867"/>
    <lineage>
        <taxon>Bacteria</taxon>
        <taxon>Bacillati</taxon>
        <taxon>Actinomycetota</taxon>
        <taxon>Actinomycetes</taxon>
        <taxon>Micromonosporales</taxon>
        <taxon>Micromonosporaceae</taxon>
        <taxon>Actinoplanes</taxon>
    </lineage>
</organism>
<sequence length="200" mass="21915">MTAVVATEIDTGTADVYEATAHAVWQALGVQHSVPYVGFSDPQMVASWLTEMIGRRLDAVIEARHWYQGRRESDAESLLHAWLYFDHAMPVGLHHRGDELLLAKEDPYRSYDMDEHGETRVGPALSPDVLSKFVGARLIDGAVIVGHDGALVGAGLDLRFDTGSLVVGALGDEWVLATDAEPAALTSYWTRQPFLRGTTR</sequence>
<dbReference type="EMBL" id="VIWY01000002">
    <property type="protein sequence ID" value="TWG24874.1"/>
    <property type="molecule type" value="Genomic_DNA"/>
</dbReference>
<proteinExistence type="predicted"/>
<gene>
    <name evidence="1" type="ORF">FHX34_1021437</name>
</gene>
<protein>
    <submittedName>
        <fullName evidence="1">Uncharacterized protein</fullName>
    </submittedName>
</protein>
<accession>A0A561WLX6</accession>